<gene>
    <name evidence="3" type="ORF">P8A18_00645</name>
</gene>
<organism evidence="3 4">
    <name type="scientific">Streptomyces castrisilvae</name>
    <dbReference type="NCBI Taxonomy" id="3033811"/>
    <lineage>
        <taxon>Bacteria</taxon>
        <taxon>Bacillati</taxon>
        <taxon>Actinomycetota</taxon>
        <taxon>Actinomycetes</taxon>
        <taxon>Kitasatosporales</taxon>
        <taxon>Streptomycetaceae</taxon>
        <taxon>Streptomyces</taxon>
    </lineage>
</organism>
<dbReference type="EMBL" id="CP120997">
    <property type="protein sequence ID" value="WLQ32033.1"/>
    <property type="molecule type" value="Genomic_DNA"/>
</dbReference>
<evidence type="ECO:0000313" key="3">
    <source>
        <dbReference type="EMBL" id="WLQ32033.1"/>
    </source>
</evidence>
<dbReference type="PANTHER" id="PTHR32251">
    <property type="entry name" value="3-OXO-5-ALPHA-STEROID 4-DEHYDROGENASE"/>
    <property type="match status" value="1"/>
</dbReference>
<dbReference type="Proteomes" id="UP001239522">
    <property type="component" value="Chromosome"/>
</dbReference>
<feature type="compositionally biased region" description="Basic and acidic residues" evidence="1">
    <location>
        <begin position="318"/>
        <end position="329"/>
    </location>
</feature>
<dbReference type="RefSeq" id="WP_306050697.1">
    <property type="nucleotide sequence ID" value="NZ_CP120997.1"/>
</dbReference>
<sequence>MAVVRRIAPFAIYAVLFAGLVTQSGPARFAVVNLAVQLVVFGVGACLPAHRTGFMSYVDVAWPWGLVALGVQVLVFGDARSPATMATAVIYLLMGLRMGAWSLRFMVLTRLPVELPRYRYQRRRWERDGFRGERLSLQVEILVQCGANATVLAIPALLAAERSGTFDALSVTAAALWALAWVAESAADRQKARFTRRSRRGSVHRTCDAGLWRYSRHPNYFAQWMQWNSLILLSLPVLTARWGEVPLVPDLLTAFGLAWISWTMYHTLVYYTGAVPAEHFSLGKRPDYDLYRRTTNRFFPGPRRPAPAAAGTPAAVGPRRDGGSRPDRR</sequence>
<proteinExistence type="predicted"/>
<feature type="transmembrane region" description="Helical" evidence="2">
    <location>
        <begin position="7"/>
        <end position="23"/>
    </location>
</feature>
<keyword evidence="4" id="KW-1185">Reference proteome</keyword>
<name>A0ABY9HBZ2_9ACTN</name>
<protein>
    <submittedName>
        <fullName evidence="3">DUF1295 domain-containing protein</fullName>
    </submittedName>
</protein>
<feature type="region of interest" description="Disordered" evidence="1">
    <location>
        <begin position="298"/>
        <end position="329"/>
    </location>
</feature>
<feature type="transmembrane region" description="Helical" evidence="2">
    <location>
        <begin position="29"/>
        <end position="47"/>
    </location>
</feature>
<reference evidence="3 4" key="1">
    <citation type="submission" date="2023-03" db="EMBL/GenBank/DDBJ databases">
        <title>Isolation and description of six Streptomyces strains from soil environments, able to metabolize different microbial glucans.</title>
        <authorList>
            <person name="Widen T."/>
            <person name="Larsbrink J."/>
        </authorList>
    </citation>
    <scope>NUCLEOTIDE SEQUENCE [LARGE SCALE GENOMIC DNA]</scope>
    <source>
        <strain evidence="3 4">Mut1</strain>
    </source>
</reference>
<dbReference type="PANTHER" id="PTHR32251:SF17">
    <property type="entry name" value="STEROID 5-ALPHA REDUCTASE C-TERMINAL DOMAIN-CONTAINING PROTEIN"/>
    <property type="match status" value="1"/>
</dbReference>
<keyword evidence="2" id="KW-0812">Transmembrane</keyword>
<evidence type="ECO:0000256" key="2">
    <source>
        <dbReference type="SAM" id="Phobius"/>
    </source>
</evidence>
<dbReference type="Pfam" id="PF06966">
    <property type="entry name" value="DUF1295"/>
    <property type="match status" value="1"/>
</dbReference>
<keyword evidence="2" id="KW-1133">Transmembrane helix</keyword>
<feature type="transmembrane region" description="Helical" evidence="2">
    <location>
        <begin position="54"/>
        <end position="76"/>
    </location>
</feature>
<feature type="transmembrane region" description="Helical" evidence="2">
    <location>
        <begin position="88"/>
        <end position="113"/>
    </location>
</feature>
<dbReference type="Gene3D" id="1.20.120.1630">
    <property type="match status" value="1"/>
</dbReference>
<accession>A0ABY9HBZ2</accession>
<keyword evidence="2" id="KW-0472">Membrane</keyword>
<feature type="compositionally biased region" description="Low complexity" evidence="1">
    <location>
        <begin position="306"/>
        <end position="317"/>
    </location>
</feature>
<dbReference type="InterPro" id="IPR010721">
    <property type="entry name" value="UstE-like"/>
</dbReference>
<evidence type="ECO:0000313" key="4">
    <source>
        <dbReference type="Proteomes" id="UP001239522"/>
    </source>
</evidence>
<evidence type="ECO:0000256" key="1">
    <source>
        <dbReference type="SAM" id="MobiDB-lite"/>
    </source>
</evidence>